<dbReference type="CDD" id="cd03215">
    <property type="entry name" value="ABC_Carb_Monos_II"/>
    <property type="match status" value="1"/>
</dbReference>
<dbReference type="PANTHER" id="PTHR43790:SF9">
    <property type="entry name" value="GALACTOFURANOSE TRANSPORTER ATP-BINDING PROTEIN YTFR"/>
    <property type="match status" value="1"/>
</dbReference>
<keyword evidence="6 8" id="KW-0067">ATP-binding</keyword>
<evidence type="ECO:0000313" key="8">
    <source>
        <dbReference type="EMBL" id="MBB4123665.1"/>
    </source>
</evidence>
<name>A0A7W6KPH3_9HYPH</name>
<keyword evidence="9" id="KW-1185">Reference proteome</keyword>
<evidence type="ECO:0000259" key="7">
    <source>
        <dbReference type="PROSITE" id="PS50893"/>
    </source>
</evidence>
<dbReference type="Gene3D" id="3.40.50.300">
    <property type="entry name" value="P-loop containing nucleotide triphosphate hydrolases"/>
    <property type="match status" value="2"/>
</dbReference>
<dbReference type="PROSITE" id="PS50893">
    <property type="entry name" value="ABC_TRANSPORTER_2"/>
    <property type="match status" value="2"/>
</dbReference>
<dbReference type="Proteomes" id="UP000530571">
    <property type="component" value="Unassembled WGS sequence"/>
</dbReference>
<dbReference type="InterPro" id="IPR027417">
    <property type="entry name" value="P-loop_NTPase"/>
</dbReference>
<keyword evidence="3" id="KW-0762">Sugar transport</keyword>
<dbReference type="InterPro" id="IPR050107">
    <property type="entry name" value="ABC_carbohydrate_import_ATPase"/>
</dbReference>
<dbReference type="PROSITE" id="PS00211">
    <property type="entry name" value="ABC_TRANSPORTER_1"/>
    <property type="match status" value="1"/>
</dbReference>
<reference evidence="8 9" key="1">
    <citation type="submission" date="2020-08" db="EMBL/GenBank/DDBJ databases">
        <title>Genomic Encyclopedia of Type Strains, Phase IV (KMG-IV): sequencing the most valuable type-strain genomes for metagenomic binning, comparative biology and taxonomic classification.</title>
        <authorList>
            <person name="Goeker M."/>
        </authorList>
    </citation>
    <scope>NUCLEOTIDE SEQUENCE [LARGE SCALE GENOMIC DNA]</scope>
    <source>
        <strain evidence="8 9">DSM 28101</strain>
    </source>
</reference>
<protein>
    <submittedName>
        <fullName evidence="8">Ribose transport system ATP-binding protein</fullName>
    </submittedName>
</protein>
<comment type="similarity">
    <text evidence="1">Belongs to the ABC transporter superfamily.</text>
</comment>
<feature type="domain" description="ABC transporter" evidence="7">
    <location>
        <begin position="250"/>
        <end position="492"/>
    </location>
</feature>
<evidence type="ECO:0000256" key="3">
    <source>
        <dbReference type="ARBA" id="ARBA00022597"/>
    </source>
</evidence>
<evidence type="ECO:0000313" key="9">
    <source>
        <dbReference type="Proteomes" id="UP000530571"/>
    </source>
</evidence>
<dbReference type="InterPro" id="IPR003593">
    <property type="entry name" value="AAA+_ATPase"/>
</dbReference>
<evidence type="ECO:0000256" key="4">
    <source>
        <dbReference type="ARBA" id="ARBA00022737"/>
    </source>
</evidence>
<proteinExistence type="inferred from homology"/>
<dbReference type="GO" id="GO:0016887">
    <property type="term" value="F:ATP hydrolysis activity"/>
    <property type="evidence" value="ECO:0007669"/>
    <property type="project" value="InterPro"/>
</dbReference>
<dbReference type="InterPro" id="IPR017871">
    <property type="entry name" value="ABC_transporter-like_CS"/>
</dbReference>
<evidence type="ECO:0000256" key="1">
    <source>
        <dbReference type="ARBA" id="ARBA00005417"/>
    </source>
</evidence>
<keyword evidence="5" id="KW-0547">Nucleotide-binding</keyword>
<evidence type="ECO:0000256" key="6">
    <source>
        <dbReference type="ARBA" id="ARBA00022840"/>
    </source>
</evidence>
<keyword evidence="4" id="KW-0677">Repeat</keyword>
<evidence type="ECO:0000256" key="5">
    <source>
        <dbReference type="ARBA" id="ARBA00022741"/>
    </source>
</evidence>
<dbReference type="CDD" id="cd03216">
    <property type="entry name" value="ABC_Carb_Monos_I"/>
    <property type="match status" value="1"/>
</dbReference>
<gene>
    <name evidence="8" type="ORF">GGR30_003613</name>
</gene>
<dbReference type="GO" id="GO:0005524">
    <property type="term" value="F:ATP binding"/>
    <property type="evidence" value="ECO:0007669"/>
    <property type="project" value="UniProtKB-KW"/>
</dbReference>
<dbReference type="SUPFAM" id="SSF52540">
    <property type="entry name" value="P-loop containing nucleoside triphosphate hydrolases"/>
    <property type="match status" value="2"/>
</dbReference>
<dbReference type="EMBL" id="JACIDZ010000013">
    <property type="protein sequence ID" value="MBB4123665.1"/>
    <property type="molecule type" value="Genomic_DNA"/>
</dbReference>
<dbReference type="Pfam" id="PF00005">
    <property type="entry name" value="ABC_tran"/>
    <property type="match status" value="2"/>
</dbReference>
<accession>A0A7W6KPH3</accession>
<dbReference type="SMART" id="SM00382">
    <property type="entry name" value="AAA"/>
    <property type="match status" value="2"/>
</dbReference>
<feature type="domain" description="ABC transporter" evidence="7">
    <location>
        <begin position="5"/>
        <end position="240"/>
    </location>
</feature>
<evidence type="ECO:0000256" key="2">
    <source>
        <dbReference type="ARBA" id="ARBA00022448"/>
    </source>
</evidence>
<dbReference type="RefSeq" id="WP_183488991.1">
    <property type="nucleotide sequence ID" value="NZ_JACIDZ010000013.1"/>
</dbReference>
<keyword evidence="2" id="KW-0813">Transport</keyword>
<sequence length="494" mass="54663">MDEILRLSRISKTFPGVRALEDISFDVRRGEVHCLCGENGAGKSTLIKVLSGAHQPDEGGEILFDGKPVSLTPRSALQLGIHTIYQEHIVFNDLSITENIFTGAEITRWGLQQRQQMRKEAEKVLRYLKSDLSPDLKMRDLTSGQQKVVEIAKAVLFNSNLVILDEPTASFSSREIDTVLEIVRTVRENGIGVIYISHHLDEVFEIGDRATVLRDGRKVSVHPISGLARSTLIKDMVGRDPSTFYERERIRPGEVALSVRNVTGNGVKDVSFDLRRGEILGFAGMVGSGRSELMEVLFGSAPIVHGDILINGKKVHHSSPKAAIRNKMCFITEDRQNTGLFLQKTIAENVAVANMVNTRNFIARPGEDEAVGEKYIRQLNIKAPDARTRAVNLSGGNQQKVVLGKWFNTGGEIFIFDEPSHGVDVGSKQEIYKVMVELLKEGKAILMVSSDMPEVISMSDRVIVFKKGEIAGELTGEEITEENILTLSIGDQEE</sequence>
<dbReference type="AlphaFoldDB" id="A0A7W6KPH3"/>
<organism evidence="8 9">
    <name type="scientific">Martelella radicis</name>
    <dbReference type="NCBI Taxonomy" id="1397476"/>
    <lineage>
        <taxon>Bacteria</taxon>
        <taxon>Pseudomonadati</taxon>
        <taxon>Pseudomonadota</taxon>
        <taxon>Alphaproteobacteria</taxon>
        <taxon>Hyphomicrobiales</taxon>
        <taxon>Aurantimonadaceae</taxon>
        <taxon>Martelella</taxon>
    </lineage>
</organism>
<comment type="caution">
    <text evidence="8">The sequence shown here is derived from an EMBL/GenBank/DDBJ whole genome shotgun (WGS) entry which is preliminary data.</text>
</comment>
<dbReference type="PANTHER" id="PTHR43790">
    <property type="entry name" value="CARBOHYDRATE TRANSPORT ATP-BINDING PROTEIN MG119-RELATED"/>
    <property type="match status" value="1"/>
</dbReference>
<dbReference type="InterPro" id="IPR003439">
    <property type="entry name" value="ABC_transporter-like_ATP-bd"/>
</dbReference>